<dbReference type="VEuPathDB" id="VectorBase:ACUA005668"/>
<evidence type="ECO:0000256" key="1">
    <source>
        <dbReference type="SAM" id="Phobius"/>
    </source>
</evidence>
<evidence type="ECO:0000313" key="2">
    <source>
        <dbReference type="EnsemblMetazoa" id="ACUA005668-PA"/>
    </source>
</evidence>
<organism evidence="2 3">
    <name type="scientific">Anopheles culicifacies</name>
    <dbReference type="NCBI Taxonomy" id="139723"/>
    <lineage>
        <taxon>Eukaryota</taxon>
        <taxon>Metazoa</taxon>
        <taxon>Ecdysozoa</taxon>
        <taxon>Arthropoda</taxon>
        <taxon>Hexapoda</taxon>
        <taxon>Insecta</taxon>
        <taxon>Pterygota</taxon>
        <taxon>Neoptera</taxon>
        <taxon>Endopterygota</taxon>
        <taxon>Diptera</taxon>
        <taxon>Nematocera</taxon>
        <taxon>Culicoidea</taxon>
        <taxon>Culicidae</taxon>
        <taxon>Anophelinae</taxon>
        <taxon>Anopheles</taxon>
        <taxon>culicifacies species complex</taxon>
    </lineage>
</organism>
<protein>
    <submittedName>
        <fullName evidence="2">Uncharacterized protein</fullName>
    </submittedName>
</protein>
<accession>A0A182LZF2</accession>
<dbReference type="EMBL" id="AXCM01017806">
    <property type="status" value="NOT_ANNOTATED_CDS"/>
    <property type="molecule type" value="Genomic_DNA"/>
</dbReference>
<sequence length="119" mass="13642">MAHVLFMAFQICNGRQIGSEPPFKMQSIGIATFAPLLLLLLLAVLTEGWPYPRPIPQNLRRLPRRNDFVAYNLHRIIRPRDVNDLGVDQARKAMHDVHETIAEVQRLLALDPSLPRLTR</sequence>
<reference evidence="3" key="1">
    <citation type="submission" date="2013-09" db="EMBL/GenBank/DDBJ databases">
        <title>The Genome Sequence of Anopheles culicifacies species A.</title>
        <authorList>
            <consortium name="The Broad Institute Genomics Platform"/>
            <person name="Neafsey D.E."/>
            <person name="Besansky N."/>
            <person name="Howell P."/>
            <person name="Walton C."/>
            <person name="Young S.K."/>
            <person name="Zeng Q."/>
            <person name="Gargeya S."/>
            <person name="Fitzgerald M."/>
            <person name="Haas B."/>
            <person name="Abouelleil A."/>
            <person name="Allen A.W."/>
            <person name="Alvarado L."/>
            <person name="Arachchi H.M."/>
            <person name="Berlin A.M."/>
            <person name="Chapman S.B."/>
            <person name="Gainer-Dewar J."/>
            <person name="Goldberg J."/>
            <person name="Griggs A."/>
            <person name="Gujja S."/>
            <person name="Hansen M."/>
            <person name="Howarth C."/>
            <person name="Imamovic A."/>
            <person name="Ireland A."/>
            <person name="Larimer J."/>
            <person name="McCowan C."/>
            <person name="Murphy C."/>
            <person name="Pearson M."/>
            <person name="Poon T.W."/>
            <person name="Priest M."/>
            <person name="Roberts A."/>
            <person name="Saif S."/>
            <person name="Shea T."/>
            <person name="Sisk P."/>
            <person name="Sykes S."/>
            <person name="Wortman J."/>
            <person name="Nusbaum C."/>
            <person name="Birren B."/>
        </authorList>
    </citation>
    <scope>NUCLEOTIDE SEQUENCE [LARGE SCALE GENOMIC DNA]</scope>
    <source>
        <strain evidence="3">A-37</strain>
    </source>
</reference>
<dbReference type="EnsemblMetazoa" id="ACUA005668-RA">
    <property type="protein sequence ID" value="ACUA005668-PA"/>
    <property type="gene ID" value="ACUA005668"/>
</dbReference>
<keyword evidence="1" id="KW-1133">Transmembrane helix</keyword>
<dbReference type="EMBL" id="AXCM01017805">
    <property type="status" value="NOT_ANNOTATED_CDS"/>
    <property type="molecule type" value="Genomic_DNA"/>
</dbReference>
<dbReference type="Proteomes" id="UP000075883">
    <property type="component" value="Unassembled WGS sequence"/>
</dbReference>
<feature type="transmembrane region" description="Helical" evidence="1">
    <location>
        <begin position="30"/>
        <end position="51"/>
    </location>
</feature>
<proteinExistence type="predicted"/>
<dbReference type="STRING" id="139723.A0A182LZF2"/>
<name>A0A182LZF2_9DIPT</name>
<reference evidence="2" key="2">
    <citation type="submission" date="2020-05" db="UniProtKB">
        <authorList>
            <consortium name="EnsemblMetazoa"/>
        </authorList>
    </citation>
    <scope>IDENTIFICATION</scope>
    <source>
        <strain evidence="2">A-37</strain>
    </source>
</reference>
<keyword evidence="1" id="KW-0812">Transmembrane</keyword>
<keyword evidence="3" id="KW-1185">Reference proteome</keyword>
<dbReference type="AlphaFoldDB" id="A0A182LZF2"/>
<keyword evidence="1" id="KW-0472">Membrane</keyword>
<evidence type="ECO:0000313" key="3">
    <source>
        <dbReference type="Proteomes" id="UP000075883"/>
    </source>
</evidence>